<dbReference type="PANTHER" id="PTHR42815:SF2">
    <property type="entry name" value="FAD-BINDING, PUTATIVE (AFU_ORTHOLOGUE AFUA_6G07600)-RELATED"/>
    <property type="match status" value="1"/>
</dbReference>
<feature type="region of interest" description="Disordered" evidence="1">
    <location>
        <begin position="1"/>
        <end position="29"/>
    </location>
</feature>
<dbReference type="PROSITE" id="PS51384">
    <property type="entry name" value="FAD_FR"/>
    <property type="match status" value="1"/>
</dbReference>
<reference evidence="3 4" key="1">
    <citation type="submission" date="2024-07" db="EMBL/GenBank/DDBJ databases">
        <title>Section-level genome sequencing and comparative genomics of Aspergillus sections Usti and Cavernicolus.</title>
        <authorList>
            <consortium name="Lawrence Berkeley National Laboratory"/>
            <person name="Nybo J.L."/>
            <person name="Vesth T.C."/>
            <person name="Theobald S."/>
            <person name="Frisvad J.C."/>
            <person name="Larsen T.O."/>
            <person name="Kjaerboelling I."/>
            <person name="Rothschild-Mancinelli K."/>
            <person name="Lyhne E.K."/>
            <person name="Kogle M.E."/>
            <person name="Barry K."/>
            <person name="Clum A."/>
            <person name="Na H."/>
            <person name="Ledsgaard L."/>
            <person name="Lin J."/>
            <person name="Lipzen A."/>
            <person name="Kuo A."/>
            <person name="Riley R."/>
            <person name="Mondo S."/>
            <person name="Labutti K."/>
            <person name="Haridas S."/>
            <person name="Pangalinan J."/>
            <person name="Salamov A.A."/>
            <person name="Simmons B.A."/>
            <person name="Magnuson J.K."/>
            <person name="Chen J."/>
            <person name="Drula E."/>
            <person name="Henrissat B."/>
            <person name="Wiebenga A."/>
            <person name="Lubbers R.J."/>
            <person name="Gomes A.C."/>
            <person name="Makela M.R."/>
            <person name="Stajich J."/>
            <person name="Grigoriev I.V."/>
            <person name="Mortensen U.H."/>
            <person name="De Vries R.P."/>
            <person name="Baker S.E."/>
            <person name="Andersen M.R."/>
        </authorList>
    </citation>
    <scope>NUCLEOTIDE SEQUENCE [LARGE SCALE GENOMIC DNA]</scope>
    <source>
        <strain evidence="3 4">CBS 123904</strain>
    </source>
</reference>
<dbReference type="Proteomes" id="UP001610446">
    <property type="component" value="Unassembled WGS sequence"/>
</dbReference>
<dbReference type="Pfam" id="PF00175">
    <property type="entry name" value="NAD_binding_1"/>
    <property type="match status" value="1"/>
</dbReference>
<dbReference type="EMBL" id="JBFXLU010000006">
    <property type="protein sequence ID" value="KAL2856637.1"/>
    <property type="molecule type" value="Genomic_DNA"/>
</dbReference>
<keyword evidence="4" id="KW-1185">Reference proteome</keyword>
<proteinExistence type="predicted"/>
<dbReference type="InterPro" id="IPR017938">
    <property type="entry name" value="Riboflavin_synthase-like_b-brl"/>
</dbReference>
<dbReference type="SUPFAM" id="SSF63380">
    <property type="entry name" value="Riboflavin synthase domain-like"/>
    <property type="match status" value="1"/>
</dbReference>
<dbReference type="Gene3D" id="3.40.50.80">
    <property type="entry name" value="Nucleotide-binding domain of ferredoxin-NADP reductase (FNR) module"/>
    <property type="match status" value="1"/>
</dbReference>
<dbReference type="PANTHER" id="PTHR42815">
    <property type="entry name" value="FAD-BINDING, PUTATIVE (AFU_ORTHOLOGUE AFUA_6G07600)-RELATED"/>
    <property type="match status" value="1"/>
</dbReference>
<evidence type="ECO:0000259" key="2">
    <source>
        <dbReference type="PROSITE" id="PS51384"/>
    </source>
</evidence>
<dbReference type="InterPro" id="IPR012349">
    <property type="entry name" value="Split_barrel_FMN-bd"/>
</dbReference>
<dbReference type="SUPFAM" id="SSF52343">
    <property type="entry name" value="Ferredoxin reductase-like, C-terminal NADP-linked domain"/>
    <property type="match status" value="1"/>
</dbReference>
<gene>
    <name evidence="3" type="ORF">BJY01DRAFT_171160</name>
</gene>
<feature type="domain" description="FAD-binding FR-type" evidence="2">
    <location>
        <begin position="382"/>
        <end position="523"/>
    </location>
</feature>
<evidence type="ECO:0000313" key="4">
    <source>
        <dbReference type="Proteomes" id="UP001610446"/>
    </source>
</evidence>
<dbReference type="InterPro" id="IPR039261">
    <property type="entry name" value="FNR_nucleotide-bd"/>
</dbReference>
<dbReference type="InterPro" id="IPR001433">
    <property type="entry name" value="OxRdtase_FAD/NAD-bd"/>
</dbReference>
<dbReference type="Gene3D" id="2.40.30.10">
    <property type="entry name" value="Translation factors"/>
    <property type="match status" value="1"/>
</dbReference>
<accession>A0ABR4KX35</accession>
<organism evidence="3 4">
    <name type="scientific">Aspergillus pseudoustus</name>
    <dbReference type="NCBI Taxonomy" id="1810923"/>
    <lineage>
        <taxon>Eukaryota</taxon>
        <taxon>Fungi</taxon>
        <taxon>Dikarya</taxon>
        <taxon>Ascomycota</taxon>
        <taxon>Pezizomycotina</taxon>
        <taxon>Eurotiomycetes</taxon>
        <taxon>Eurotiomycetidae</taxon>
        <taxon>Eurotiales</taxon>
        <taxon>Aspergillaceae</taxon>
        <taxon>Aspergillus</taxon>
        <taxon>Aspergillus subgen. Nidulantes</taxon>
    </lineage>
</organism>
<evidence type="ECO:0000313" key="3">
    <source>
        <dbReference type="EMBL" id="KAL2856637.1"/>
    </source>
</evidence>
<dbReference type="Gene3D" id="2.30.110.10">
    <property type="entry name" value="Electron Transport, Fmn-binding Protein, Chain A"/>
    <property type="match status" value="1"/>
</dbReference>
<name>A0ABR4KX35_9EURO</name>
<protein>
    <recommendedName>
        <fullName evidence="2">FAD-binding FR-type domain-containing protein</fullName>
    </recommendedName>
</protein>
<comment type="caution">
    <text evidence="3">The sequence shown here is derived from an EMBL/GenBank/DDBJ whole genome shotgun (WGS) entry which is preliminary data.</text>
</comment>
<dbReference type="InterPro" id="IPR017927">
    <property type="entry name" value="FAD-bd_FR_type"/>
</dbReference>
<sequence>MTALAAAPRHPPHLPTPASSPGPALTGWHPGESALHAKLSFPPSISTRYVAIENQLREQHRIFHTSNLTFIPLTTIDAQGRPWAGIAAGRTGKIGFVVGPSLKTLVFSAKGWVGDPLFESLREVSKSGGLSELGRKDRALTAGLGIEFRTRRRNKFAGRISDVRETGEEGEYAFAIEVNEAVGNCPKYINTRTLDPYPDTSPTITYHDPHMLPDSRLPDPIIDFIKAADTIFIATLYISKPQTASQFPSHAGMNARGGLPGFIRVSPSDGRTIVLPDYSGNRFMSSLGNIEASGVAGFTIVDFVTGDILYLTGKAKNLIGAPAREVLSRHASVTILEPTGYKFVRNALPVRQRAGSKVGRSPYSPKIKYLVEEEAELEAGGSSGHKAVLDSATKLSDDLAVFRFNIPAKPGAAALRIRPGQAIVLDFMDWLGPPTYQHMADTAPGSINDDRIRTWTVSSSHENDEIAWFELTMREMKGGAVTGAMFDILRKQSVGQTGTRFPIAIENPVVVDIVGISGDFFLGQETINALWIAGGIGITPFLAMLDALARRRGASGKIVLALSTREPEIMLDLLGDSLGKIPETVNITLDIFTRSPVRARLDELRGANRHISIHEGRLRPDYWPTVSKDKDVDVLICGPNEFGDVAVEGLREAGIPNDKIQREGFY</sequence>
<evidence type="ECO:0000256" key="1">
    <source>
        <dbReference type="SAM" id="MobiDB-lite"/>
    </source>
</evidence>